<keyword evidence="1" id="KW-0808">Transferase</keyword>
<accession>A0A955LHJ7</accession>
<dbReference type="EC" id="2.1.1.-" evidence="1"/>
<comment type="caution">
    <text evidence="1">The sequence shown here is derived from an EMBL/GenBank/DDBJ whole genome shotgun (WGS) entry which is preliminary data.</text>
</comment>
<evidence type="ECO:0000313" key="1">
    <source>
        <dbReference type="EMBL" id="MCA9390608.1"/>
    </source>
</evidence>
<reference evidence="1" key="2">
    <citation type="journal article" date="2021" name="Microbiome">
        <title>Successional dynamics and alternative stable states in a saline activated sludge microbial community over 9 years.</title>
        <authorList>
            <person name="Wang Y."/>
            <person name="Ye J."/>
            <person name="Ju F."/>
            <person name="Liu L."/>
            <person name="Boyd J.A."/>
            <person name="Deng Y."/>
            <person name="Parks D.H."/>
            <person name="Jiang X."/>
            <person name="Yin X."/>
            <person name="Woodcroft B.J."/>
            <person name="Tyson G.W."/>
            <person name="Hugenholtz P."/>
            <person name="Polz M.F."/>
            <person name="Zhang T."/>
        </authorList>
    </citation>
    <scope>NUCLEOTIDE SEQUENCE</scope>
    <source>
        <strain evidence="1">HKST-UBA01</strain>
    </source>
</reference>
<dbReference type="PANTHER" id="PTHR40036">
    <property type="entry name" value="MACROCIN O-METHYLTRANSFERASE"/>
    <property type="match status" value="1"/>
</dbReference>
<organism evidence="1 2">
    <name type="scientific">candidate division WWE3 bacterium</name>
    <dbReference type="NCBI Taxonomy" id="2053526"/>
    <lineage>
        <taxon>Bacteria</taxon>
        <taxon>Katanobacteria</taxon>
    </lineage>
</organism>
<gene>
    <name evidence="1" type="ORF">KC571_04345</name>
</gene>
<dbReference type="Gene3D" id="3.40.50.150">
    <property type="entry name" value="Vaccinia Virus protein VP39"/>
    <property type="match status" value="1"/>
</dbReference>
<dbReference type="Proteomes" id="UP000701698">
    <property type="component" value="Unassembled WGS sequence"/>
</dbReference>
<keyword evidence="1" id="KW-0489">Methyltransferase</keyword>
<feature type="non-terminal residue" evidence="1">
    <location>
        <position position="213"/>
    </location>
</feature>
<dbReference type="GO" id="GO:0008168">
    <property type="term" value="F:methyltransferase activity"/>
    <property type="evidence" value="ECO:0007669"/>
    <property type="project" value="UniProtKB-KW"/>
</dbReference>
<protein>
    <submittedName>
        <fullName evidence="1">Class I SAM-dependent methyltransferase</fullName>
        <ecNumber evidence="1">2.1.1.-</ecNumber>
    </submittedName>
</protein>
<reference evidence="1" key="1">
    <citation type="submission" date="2020-04" db="EMBL/GenBank/DDBJ databases">
        <authorList>
            <person name="Zhang T."/>
        </authorList>
    </citation>
    <scope>NUCLEOTIDE SEQUENCE</scope>
    <source>
        <strain evidence="1">HKST-UBA01</strain>
    </source>
</reference>
<name>A0A955LHJ7_UNCKA</name>
<dbReference type="EMBL" id="JAGQKX010000147">
    <property type="protein sequence ID" value="MCA9390608.1"/>
    <property type="molecule type" value="Genomic_DNA"/>
</dbReference>
<dbReference type="PANTHER" id="PTHR40036:SF1">
    <property type="entry name" value="MACROCIN O-METHYLTRANSFERASE"/>
    <property type="match status" value="1"/>
</dbReference>
<dbReference type="InterPro" id="IPR029063">
    <property type="entry name" value="SAM-dependent_MTases_sf"/>
</dbReference>
<dbReference type="InterPro" id="IPR008884">
    <property type="entry name" value="TylF_MeTrfase"/>
</dbReference>
<dbReference type="Pfam" id="PF05711">
    <property type="entry name" value="TylF"/>
    <property type="match status" value="1"/>
</dbReference>
<dbReference type="GO" id="GO:0032259">
    <property type="term" value="P:methylation"/>
    <property type="evidence" value="ECO:0007669"/>
    <property type="project" value="UniProtKB-KW"/>
</dbReference>
<sequence length="213" mass="24668">MSLKSSLALRIGLKDTDSFFLKLYAFSFEIQRLLDRDTERRQTLKLIRPYTHVNYARLTFLWDAVQDCIENKKEGAFVETGVWRGGCAGIMAYLSKKYQYPNDLYFFDSFEGLPQPSEKDGRDAIMFAGNQKDGTLKSINKVVSDEQYLEKLFDQVLEIDTQHVHIHKGWFQDTLPKMHVKIGKIALLRLDGDWYESTKVALEYLYPHVIPGG</sequence>
<proteinExistence type="predicted"/>
<evidence type="ECO:0000313" key="2">
    <source>
        <dbReference type="Proteomes" id="UP000701698"/>
    </source>
</evidence>
<dbReference type="AlphaFoldDB" id="A0A955LHJ7"/>